<sequence length="120" mass="12509">MRRILLALTLVASLSAPVLAHPKLLSASPAADATVTTAPRTLVLNFSETLLAPMSGAELTMIMPGMAAHVIPTKTSVGADGRSLVLTLAAPLPRGQYQVAWHVVSADTHRVTGSYKIQVG</sequence>
<dbReference type="Pfam" id="PF04234">
    <property type="entry name" value="CopC"/>
    <property type="match status" value="1"/>
</dbReference>
<dbReference type="eggNOG" id="COG2372">
    <property type="taxonomic scope" value="Bacteria"/>
</dbReference>
<evidence type="ECO:0000256" key="1">
    <source>
        <dbReference type="ARBA" id="ARBA00004418"/>
    </source>
</evidence>
<evidence type="ECO:0000256" key="3">
    <source>
        <dbReference type="ARBA" id="ARBA00022723"/>
    </source>
</evidence>
<organism evidence="9 10">
    <name type="scientific">Sphingomonas parapaucimobilis NBRC 15100</name>
    <dbReference type="NCBI Taxonomy" id="1219049"/>
    <lineage>
        <taxon>Bacteria</taxon>
        <taxon>Pseudomonadati</taxon>
        <taxon>Pseudomonadota</taxon>
        <taxon>Alphaproteobacteria</taxon>
        <taxon>Sphingomonadales</taxon>
        <taxon>Sphingomonadaceae</taxon>
        <taxon>Sphingomonas</taxon>
    </lineage>
</organism>
<dbReference type="SUPFAM" id="SSF81296">
    <property type="entry name" value="E set domains"/>
    <property type="match status" value="1"/>
</dbReference>
<dbReference type="PANTHER" id="PTHR34820">
    <property type="entry name" value="INNER MEMBRANE PROTEIN YEBZ"/>
    <property type="match status" value="1"/>
</dbReference>
<evidence type="ECO:0000313" key="9">
    <source>
        <dbReference type="EMBL" id="GAM01527.1"/>
    </source>
</evidence>
<dbReference type="InterPro" id="IPR007348">
    <property type="entry name" value="CopC_dom"/>
</dbReference>
<dbReference type="AlphaFoldDB" id="A0A0A1W8M3"/>
<accession>A0A0A1W8M3</accession>
<dbReference type="EMBL" id="BBPI01000064">
    <property type="protein sequence ID" value="GAM01527.1"/>
    <property type="molecule type" value="Genomic_DNA"/>
</dbReference>
<dbReference type="GO" id="GO:0042597">
    <property type="term" value="C:periplasmic space"/>
    <property type="evidence" value="ECO:0007669"/>
    <property type="project" value="UniProtKB-SubCell"/>
</dbReference>
<comment type="subcellular location">
    <subcellularLocation>
        <location evidence="1">Periplasm</location>
    </subcellularLocation>
</comment>
<evidence type="ECO:0000313" key="10">
    <source>
        <dbReference type="Proteomes" id="UP000032305"/>
    </source>
</evidence>
<name>A0A0A1W8M3_9SPHN</name>
<keyword evidence="3" id="KW-0479">Metal-binding</keyword>
<evidence type="ECO:0000256" key="2">
    <source>
        <dbReference type="ARBA" id="ARBA00010509"/>
    </source>
</evidence>
<proteinExistence type="inferred from homology"/>
<dbReference type="GO" id="GO:0005507">
    <property type="term" value="F:copper ion binding"/>
    <property type="evidence" value="ECO:0007669"/>
    <property type="project" value="InterPro"/>
</dbReference>
<comment type="caution">
    <text evidence="9">The sequence shown here is derived from an EMBL/GenBank/DDBJ whole genome shotgun (WGS) entry which is preliminary data.</text>
</comment>
<dbReference type="Proteomes" id="UP000032305">
    <property type="component" value="Unassembled WGS sequence"/>
</dbReference>
<dbReference type="Gene3D" id="2.60.40.1220">
    <property type="match status" value="1"/>
</dbReference>
<evidence type="ECO:0000256" key="7">
    <source>
        <dbReference type="SAM" id="SignalP"/>
    </source>
</evidence>
<feature type="chain" id="PRO_5001993556" evidence="7">
    <location>
        <begin position="21"/>
        <end position="120"/>
    </location>
</feature>
<evidence type="ECO:0000256" key="6">
    <source>
        <dbReference type="ARBA" id="ARBA00023008"/>
    </source>
</evidence>
<gene>
    <name evidence="9" type="primary">copC</name>
    <name evidence="9" type="ORF">SP5_064_00600</name>
</gene>
<dbReference type="NCBIfam" id="NF033814">
    <property type="entry name" value="copper_CopC"/>
    <property type="match status" value="1"/>
</dbReference>
<dbReference type="RefSeq" id="WP_042488386.1">
    <property type="nucleotide sequence ID" value="NZ_BBPI01000064.1"/>
</dbReference>
<evidence type="ECO:0000256" key="5">
    <source>
        <dbReference type="ARBA" id="ARBA00022764"/>
    </source>
</evidence>
<keyword evidence="10" id="KW-1185">Reference proteome</keyword>
<evidence type="ECO:0000256" key="4">
    <source>
        <dbReference type="ARBA" id="ARBA00022729"/>
    </source>
</evidence>
<dbReference type="OrthoDB" id="9796814at2"/>
<dbReference type="InterPro" id="IPR047685">
    <property type="entry name" value="CopC-like"/>
</dbReference>
<dbReference type="GO" id="GO:0046688">
    <property type="term" value="P:response to copper ion"/>
    <property type="evidence" value="ECO:0007669"/>
    <property type="project" value="InterPro"/>
</dbReference>
<dbReference type="GO" id="GO:0005886">
    <property type="term" value="C:plasma membrane"/>
    <property type="evidence" value="ECO:0007669"/>
    <property type="project" value="TreeGrafter"/>
</dbReference>
<dbReference type="PANTHER" id="PTHR34820:SF4">
    <property type="entry name" value="INNER MEMBRANE PROTEIN YEBZ"/>
    <property type="match status" value="1"/>
</dbReference>
<keyword evidence="5" id="KW-0574">Periplasm</keyword>
<keyword evidence="4 7" id="KW-0732">Signal</keyword>
<dbReference type="InterPro" id="IPR032694">
    <property type="entry name" value="CopC/D"/>
</dbReference>
<dbReference type="InterPro" id="IPR014755">
    <property type="entry name" value="Cu-Rt/internalin_Ig-like"/>
</dbReference>
<protein>
    <submittedName>
        <fullName evidence="9">Copper resistance protein CopC</fullName>
    </submittedName>
</protein>
<reference evidence="9 10" key="1">
    <citation type="submission" date="2014-11" db="EMBL/GenBank/DDBJ databases">
        <title>Whole genome shotgun sequence of Sphingomonas parapaucimobilis NBRC 15100.</title>
        <authorList>
            <person name="Katano-Makiyama Y."/>
            <person name="Hosoyama A."/>
            <person name="Hashimoto M."/>
            <person name="Hosoyama Y."/>
            <person name="Noguchi M."/>
            <person name="Numata M."/>
            <person name="Tsuchikane K."/>
            <person name="Hirakata S."/>
            <person name="Uohara A."/>
            <person name="Shimodaira J."/>
            <person name="Ohji S."/>
            <person name="Ichikawa N."/>
            <person name="Kimura A."/>
            <person name="Yamazoe A."/>
            <person name="Fujita N."/>
        </authorList>
    </citation>
    <scope>NUCLEOTIDE SEQUENCE [LARGE SCALE GENOMIC DNA]</scope>
    <source>
        <strain evidence="9 10">NBRC 15100</strain>
    </source>
</reference>
<dbReference type="GO" id="GO:0006825">
    <property type="term" value="P:copper ion transport"/>
    <property type="evidence" value="ECO:0007669"/>
    <property type="project" value="InterPro"/>
</dbReference>
<feature type="signal peptide" evidence="7">
    <location>
        <begin position="1"/>
        <end position="20"/>
    </location>
</feature>
<comment type="similarity">
    <text evidence="2">Belongs to the CopC family.</text>
</comment>
<evidence type="ECO:0000259" key="8">
    <source>
        <dbReference type="Pfam" id="PF04234"/>
    </source>
</evidence>
<keyword evidence="6" id="KW-0186">Copper</keyword>
<dbReference type="InterPro" id="IPR014756">
    <property type="entry name" value="Ig_E-set"/>
</dbReference>
<feature type="domain" description="CopC" evidence="8">
    <location>
        <begin position="21"/>
        <end position="119"/>
    </location>
</feature>